<evidence type="ECO:0000256" key="2">
    <source>
        <dbReference type="ARBA" id="ARBA00004417"/>
    </source>
</evidence>
<keyword evidence="11 15" id="KW-0066">ATP synthesis</keyword>
<comment type="subunit">
    <text evidence="4 15">F-type ATPases have 2 components, CF(1) - the catalytic core - and CF(0) - the membrane proton channel. CF(1) has five subunits: alpha(3), beta(3), gamma(1), delta(1), epsilon(1). CF(0) has three main subunits: a, b and c.</text>
</comment>
<dbReference type="PROSITE" id="PS00153">
    <property type="entry name" value="ATPASE_GAMMA"/>
    <property type="match status" value="1"/>
</dbReference>
<dbReference type="AlphaFoldDB" id="A0A553JKZ6"/>
<dbReference type="GO" id="GO:0042777">
    <property type="term" value="P:proton motive force-driven plasma membrane ATP synthesis"/>
    <property type="evidence" value="ECO:0007669"/>
    <property type="project" value="UniProtKB-UniRule"/>
</dbReference>
<evidence type="ECO:0000256" key="5">
    <source>
        <dbReference type="ARBA" id="ARBA00022448"/>
    </source>
</evidence>
<organism evidence="16 17">
    <name type="scientific">Shewanella hanedai</name>
    <name type="common">Alteromonas hanedai</name>
    <dbReference type="NCBI Taxonomy" id="25"/>
    <lineage>
        <taxon>Bacteria</taxon>
        <taxon>Pseudomonadati</taxon>
        <taxon>Pseudomonadota</taxon>
        <taxon>Gammaproteobacteria</taxon>
        <taxon>Alteromonadales</taxon>
        <taxon>Shewanellaceae</taxon>
        <taxon>Shewanella</taxon>
    </lineage>
</organism>
<dbReference type="InterPro" id="IPR035968">
    <property type="entry name" value="ATP_synth_F1_ATPase_gsu"/>
</dbReference>
<dbReference type="Gene3D" id="3.40.1380.10">
    <property type="match status" value="1"/>
</dbReference>
<dbReference type="NCBIfam" id="TIGR01146">
    <property type="entry name" value="ATPsyn_F1gamma"/>
    <property type="match status" value="1"/>
</dbReference>
<evidence type="ECO:0000256" key="7">
    <source>
        <dbReference type="ARBA" id="ARBA00022781"/>
    </source>
</evidence>
<protein>
    <recommendedName>
        <fullName evidence="13 15">ATP synthase gamma chain</fullName>
    </recommendedName>
    <alternativeName>
        <fullName evidence="14 15">ATP synthase F1 sector gamma subunit</fullName>
    </alternativeName>
    <alternativeName>
        <fullName evidence="12 15">F-ATPase gamma subunit</fullName>
    </alternativeName>
</protein>
<dbReference type="PANTHER" id="PTHR11693:SF22">
    <property type="entry name" value="ATP SYNTHASE SUBUNIT GAMMA, MITOCHONDRIAL"/>
    <property type="match status" value="1"/>
</dbReference>
<dbReference type="GO" id="GO:0045259">
    <property type="term" value="C:proton-transporting ATP synthase complex"/>
    <property type="evidence" value="ECO:0007669"/>
    <property type="project" value="UniProtKB-KW"/>
</dbReference>
<evidence type="ECO:0000256" key="9">
    <source>
        <dbReference type="ARBA" id="ARBA00023136"/>
    </source>
</evidence>
<evidence type="ECO:0000256" key="15">
    <source>
        <dbReference type="HAMAP-Rule" id="MF_00815"/>
    </source>
</evidence>
<name>A0A553JKZ6_SHEHA</name>
<dbReference type="HAMAP" id="MF_00815">
    <property type="entry name" value="ATP_synth_gamma_bact"/>
    <property type="match status" value="1"/>
</dbReference>
<keyword evidence="8 15" id="KW-0406">Ion transport</keyword>
<dbReference type="GO" id="GO:0005886">
    <property type="term" value="C:plasma membrane"/>
    <property type="evidence" value="ECO:0007669"/>
    <property type="project" value="UniProtKB-SubCell"/>
</dbReference>
<keyword evidence="17" id="KW-1185">Reference proteome</keyword>
<dbReference type="CDD" id="cd12151">
    <property type="entry name" value="F1-ATPase_gamma"/>
    <property type="match status" value="1"/>
</dbReference>
<keyword evidence="5 15" id="KW-0813">Transport</keyword>
<evidence type="ECO:0000256" key="11">
    <source>
        <dbReference type="ARBA" id="ARBA00023310"/>
    </source>
</evidence>
<comment type="similarity">
    <text evidence="3 15">Belongs to the ATPase gamma chain family.</text>
</comment>
<comment type="caution">
    <text evidence="16">The sequence shown here is derived from an EMBL/GenBank/DDBJ whole genome shotgun (WGS) entry which is preliminary data.</text>
</comment>
<proteinExistence type="inferred from homology"/>
<dbReference type="GO" id="GO:0046933">
    <property type="term" value="F:proton-transporting ATP synthase activity, rotational mechanism"/>
    <property type="evidence" value="ECO:0007669"/>
    <property type="project" value="UniProtKB-UniRule"/>
</dbReference>
<keyword evidence="10 15" id="KW-0139">CF(1)</keyword>
<dbReference type="Gene3D" id="1.10.287.80">
    <property type="entry name" value="ATP synthase, gamma subunit, helix hairpin domain"/>
    <property type="match status" value="1"/>
</dbReference>
<evidence type="ECO:0000256" key="1">
    <source>
        <dbReference type="ARBA" id="ARBA00003456"/>
    </source>
</evidence>
<keyword evidence="6 15" id="KW-1003">Cell membrane</keyword>
<sequence length="286" mass="31508">MANAKEIKTKIASVQNTQKITSAMEMVAASKMRRAQERMAASRPYAENMRKVIGHVAQGSLEYKHPYLEVREAKRVGYIVVSTDRGLCGGLNVNLFKKVIADVKQQRAAGVEVEFCPIGARSVQFFTNFGGIVPAQASGLGDAPKLADLIGTVRVMLEAYNEGKLDRLYVVFNKFVNTMAQTPVIEQLLPLPKSEEDEISHHWDYIYEPDPKELLDTLLVRYVESQVYQGVVENIASEQAARMVAMKSATDNAGDLISDLQLVYNKARQAAITQELSEIVAGAAAV</sequence>
<dbReference type="Proteomes" id="UP000318126">
    <property type="component" value="Unassembled WGS sequence"/>
</dbReference>
<accession>A0A553JKZ6</accession>
<evidence type="ECO:0000256" key="14">
    <source>
        <dbReference type="ARBA" id="ARBA00076789"/>
    </source>
</evidence>
<keyword evidence="7 15" id="KW-0375">Hydrogen ion transport</keyword>
<reference evidence="17" key="1">
    <citation type="submission" date="2019-07" db="EMBL/GenBank/DDBJ databases">
        <title>Shewanella sp. YLB-08 draft genomic sequence.</title>
        <authorList>
            <person name="Yu L."/>
        </authorList>
    </citation>
    <scope>NUCLEOTIDE SEQUENCE [LARGE SCALE GENOMIC DNA]</scope>
    <source>
        <strain evidence="17">JCM 20706</strain>
    </source>
</reference>
<keyword evidence="9 15" id="KW-0472">Membrane</keyword>
<dbReference type="NCBIfam" id="NF004144">
    <property type="entry name" value="PRK05621.1-1"/>
    <property type="match status" value="1"/>
</dbReference>
<evidence type="ECO:0000256" key="8">
    <source>
        <dbReference type="ARBA" id="ARBA00023065"/>
    </source>
</evidence>
<evidence type="ECO:0000256" key="6">
    <source>
        <dbReference type="ARBA" id="ARBA00022475"/>
    </source>
</evidence>
<dbReference type="GO" id="GO:0005524">
    <property type="term" value="F:ATP binding"/>
    <property type="evidence" value="ECO:0007669"/>
    <property type="project" value="UniProtKB-UniRule"/>
</dbReference>
<evidence type="ECO:0000313" key="17">
    <source>
        <dbReference type="Proteomes" id="UP000318126"/>
    </source>
</evidence>
<dbReference type="Pfam" id="PF00231">
    <property type="entry name" value="ATP-synt"/>
    <property type="match status" value="1"/>
</dbReference>
<evidence type="ECO:0000256" key="12">
    <source>
        <dbReference type="ARBA" id="ARBA00031066"/>
    </source>
</evidence>
<dbReference type="SUPFAM" id="SSF52943">
    <property type="entry name" value="ATP synthase (F1-ATPase), gamma subunit"/>
    <property type="match status" value="1"/>
</dbReference>
<dbReference type="EMBL" id="VKGK01000022">
    <property type="protein sequence ID" value="TRY13127.1"/>
    <property type="molecule type" value="Genomic_DNA"/>
</dbReference>
<dbReference type="InterPro" id="IPR000131">
    <property type="entry name" value="ATP_synth_F1_gsu"/>
</dbReference>
<comment type="function">
    <text evidence="1 15">Produces ATP from ADP in the presence of a proton gradient across the membrane. The gamma chain is believed to be important in regulating ATPase activity and the flow of protons through the CF(0) complex.</text>
</comment>
<dbReference type="FunFam" id="3.40.1380.10:FF:000001">
    <property type="entry name" value="ATP synthase gamma chain"/>
    <property type="match status" value="1"/>
</dbReference>
<evidence type="ECO:0000256" key="13">
    <source>
        <dbReference type="ARBA" id="ARBA00071828"/>
    </source>
</evidence>
<evidence type="ECO:0000313" key="16">
    <source>
        <dbReference type="EMBL" id="TRY13127.1"/>
    </source>
</evidence>
<dbReference type="FunFam" id="1.10.287.80:FF:000005">
    <property type="entry name" value="ATP synthase gamma chain"/>
    <property type="match status" value="2"/>
</dbReference>
<evidence type="ECO:0000256" key="4">
    <source>
        <dbReference type="ARBA" id="ARBA00011648"/>
    </source>
</evidence>
<evidence type="ECO:0000256" key="10">
    <source>
        <dbReference type="ARBA" id="ARBA00023196"/>
    </source>
</evidence>
<dbReference type="OrthoDB" id="9812769at2"/>
<evidence type="ECO:0000256" key="3">
    <source>
        <dbReference type="ARBA" id="ARBA00007681"/>
    </source>
</evidence>
<comment type="subcellular location">
    <subcellularLocation>
        <location evidence="2">Cell inner membrane</location>
        <topology evidence="2">Peripheral membrane protein</topology>
    </subcellularLocation>
    <subcellularLocation>
        <location evidence="15">Cell membrane</location>
        <topology evidence="15">Peripheral membrane protein</topology>
    </subcellularLocation>
</comment>
<dbReference type="InterPro" id="IPR023632">
    <property type="entry name" value="ATP_synth_F1_gsu_CS"/>
</dbReference>
<gene>
    <name evidence="15 16" type="primary">atpG</name>
    <name evidence="16" type="ORF">FN961_16855</name>
</gene>
<dbReference type="PANTHER" id="PTHR11693">
    <property type="entry name" value="ATP SYNTHASE GAMMA CHAIN"/>
    <property type="match status" value="1"/>
</dbReference>
<dbReference type="PRINTS" id="PR00126">
    <property type="entry name" value="ATPASEGAMMA"/>
</dbReference>
<dbReference type="RefSeq" id="WP_144041352.1">
    <property type="nucleotide sequence ID" value="NZ_BMPL01000019.1"/>
</dbReference>